<evidence type="ECO:0000313" key="7">
    <source>
        <dbReference type="EMBL" id="PAT35779.1"/>
    </source>
</evidence>
<dbReference type="Gene3D" id="1.20.1250.20">
    <property type="entry name" value="MFS general substrate transporter like domains"/>
    <property type="match status" value="2"/>
</dbReference>
<feature type="transmembrane region" description="Helical" evidence="6">
    <location>
        <begin position="47"/>
        <end position="67"/>
    </location>
</feature>
<dbReference type="GO" id="GO:0016020">
    <property type="term" value="C:membrane"/>
    <property type="evidence" value="ECO:0007669"/>
    <property type="project" value="UniProtKB-SubCell"/>
</dbReference>
<keyword evidence="2" id="KW-0813">Transport</keyword>
<evidence type="ECO:0000256" key="3">
    <source>
        <dbReference type="ARBA" id="ARBA00022692"/>
    </source>
</evidence>
<feature type="transmembrane region" description="Helical" evidence="6">
    <location>
        <begin position="332"/>
        <end position="353"/>
    </location>
</feature>
<name>A0A2A2ADU9_9BURK</name>
<dbReference type="PANTHER" id="PTHR12778:SF10">
    <property type="entry name" value="MAJOR FACILITATOR SUPERFAMILY DOMAIN-CONTAINING PROTEIN 3"/>
    <property type="match status" value="1"/>
</dbReference>
<evidence type="ECO:0000256" key="2">
    <source>
        <dbReference type="ARBA" id="ARBA00022448"/>
    </source>
</evidence>
<dbReference type="EMBL" id="NSJF01000001">
    <property type="protein sequence ID" value="PAT35779.1"/>
    <property type="molecule type" value="Genomic_DNA"/>
</dbReference>
<sequence>MTSEEERGPAALAAVRASEYRALALMYITQGLPAGLAFYALGTLIRAGGYSVAHVGLVGLTILPWALKFLWASWIDNACLRWRYPRVIFIGQTAAALTCLALMPLSIGAHLGLALASLVALNFISATQDIATNAYAVSRLQGKAAGVANAIQIAGFIVGMLLGGGGLLIVHDHLGWSATMAILAGLIALIGVLLWLDKRWQAPLASAESSGRSCVDSSAGAAAKVRLRDLLRHRDLGWALALVLLFKFPSTAVSTLIQPWLVDRGLGLDAIGYIQMAVMLATACGGVVLGIPLVRRLGNRRAVLASFAMAALMLGMAWGLERCGVHAQWAYYLAFCTQGVFEGALFVSVWAVFMNWSSPHSPGTDFTAMQCGENIANAMAVGAIGGLGQMLGYANAFALVWGAAGLVLILIALCLPRLVLQTEGRA</sequence>
<dbReference type="GO" id="GO:0022857">
    <property type="term" value="F:transmembrane transporter activity"/>
    <property type="evidence" value="ECO:0007669"/>
    <property type="project" value="InterPro"/>
</dbReference>
<keyword evidence="5 6" id="KW-0472">Membrane</keyword>
<keyword evidence="4 6" id="KW-1133">Transmembrane helix</keyword>
<reference evidence="7 8" key="1">
    <citation type="submission" date="2017-08" db="EMBL/GenBank/DDBJ databases">
        <title>WGS of Clinical strains of the CDC Group NO-1 linked to zoonotic infections in humans.</title>
        <authorList>
            <person name="Bernier A.-M."/>
            <person name="Bernard K."/>
        </authorList>
    </citation>
    <scope>NUCLEOTIDE SEQUENCE [LARGE SCALE GENOMIC DNA]</scope>
    <source>
        <strain evidence="7 8">NML03-0146</strain>
    </source>
</reference>
<dbReference type="InterPro" id="IPR011701">
    <property type="entry name" value="MFS"/>
</dbReference>
<feature type="transmembrane region" description="Helical" evidence="6">
    <location>
        <begin position="87"/>
        <end position="107"/>
    </location>
</feature>
<organism evidence="7 8">
    <name type="scientific">Vandammella animalimorsus</name>
    <dbReference type="NCBI Taxonomy" id="2029117"/>
    <lineage>
        <taxon>Bacteria</taxon>
        <taxon>Pseudomonadati</taxon>
        <taxon>Pseudomonadota</taxon>
        <taxon>Betaproteobacteria</taxon>
        <taxon>Burkholderiales</taxon>
        <taxon>Comamonadaceae</taxon>
        <taxon>Vandammella</taxon>
    </lineage>
</organism>
<gene>
    <name evidence="7" type="ORF">CK620_00400</name>
</gene>
<comment type="subcellular location">
    <subcellularLocation>
        <location evidence="1">Membrane</location>
        <topology evidence="1">Multi-pass membrane protein</topology>
    </subcellularLocation>
</comment>
<feature type="transmembrane region" description="Helical" evidence="6">
    <location>
        <begin position="113"/>
        <end position="135"/>
    </location>
</feature>
<dbReference type="SUPFAM" id="SSF103473">
    <property type="entry name" value="MFS general substrate transporter"/>
    <property type="match status" value="1"/>
</dbReference>
<dbReference type="PANTHER" id="PTHR12778">
    <property type="entry name" value="SOLUTE CARRIER FAMILY 33 ACETYL-COA TRANSPORTER -RELATED"/>
    <property type="match status" value="1"/>
</dbReference>
<feature type="transmembrane region" description="Helical" evidence="6">
    <location>
        <begin position="20"/>
        <end position="41"/>
    </location>
</feature>
<evidence type="ECO:0000256" key="5">
    <source>
        <dbReference type="ARBA" id="ARBA00023136"/>
    </source>
</evidence>
<proteinExistence type="predicted"/>
<keyword evidence="3 6" id="KW-0812">Transmembrane</keyword>
<feature type="transmembrane region" description="Helical" evidence="6">
    <location>
        <begin position="147"/>
        <end position="170"/>
    </location>
</feature>
<evidence type="ECO:0000313" key="8">
    <source>
        <dbReference type="Proteomes" id="UP000217999"/>
    </source>
</evidence>
<evidence type="ECO:0000256" key="1">
    <source>
        <dbReference type="ARBA" id="ARBA00004141"/>
    </source>
</evidence>
<dbReference type="Pfam" id="PF07690">
    <property type="entry name" value="MFS_1"/>
    <property type="match status" value="1"/>
</dbReference>
<dbReference type="AlphaFoldDB" id="A0A2A2ADU9"/>
<dbReference type="InterPro" id="IPR004752">
    <property type="entry name" value="AmpG_permease/AT-1"/>
</dbReference>
<feature type="transmembrane region" description="Helical" evidence="6">
    <location>
        <begin position="301"/>
        <end position="320"/>
    </location>
</feature>
<comment type="caution">
    <text evidence="7">The sequence shown here is derived from an EMBL/GenBank/DDBJ whole genome shotgun (WGS) entry which is preliminary data.</text>
</comment>
<evidence type="ECO:0000256" key="6">
    <source>
        <dbReference type="SAM" id="Phobius"/>
    </source>
</evidence>
<evidence type="ECO:0000256" key="4">
    <source>
        <dbReference type="ARBA" id="ARBA00022989"/>
    </source>
</evidence>
<evidence type="ECO:0008006" key="9">
    <source>
        <dbReference type="Google" id="ProtNLM"/>
    </source>
</evidence>
<feature type="transmembrane region" description="Helical" evidence="6">
    <location>
        <begin position="176"/>
        <end position="196"/>
    </location>
</feature>
<dbReference type="InterPro" id="IPR036259">
    <property type="entry name" value="MFS_trans_sf"/>
</dbReference>
<protein>
    <recommendedName>
        <fullName evidence="9">MFS transporter</fullName>
    </recommendedName>
</protein>
<feature type="transmembrane region" description="Helical" evidence="6">
    <location>
        <begin position="273"/>
        <end position="294"/>
    </location>
</feature>
<feature type="transmembrane region" description="Helical" evidence="6">
    <location>
        <begin position="398"/>
        <end position="420"/>
    </location>
</feature>
<feature type="transmembrane region" description="Helical" evidence="6">
    <location>
        <begin position="374"/>
        <end position="392"/>
    </location>
</feature>
<dbReference type="Proteomes" id="UP000217999">
    <property type="component" value="Unassembled WGS sequence"/>
</dbReference>
<feature type="transmembrane region" description="Helical" evidence="6">
    <location>
        <begin position="236"/>
        <end position="261"/>
    </location>
</feature>
<accession>A0A2A2ADU9</accession>